<accession>A0ABQ5EWN2</accession>
<reference evidence="2" key="2">
    <citation type="submission" date="2022-01" db="EMBL/GenBank/DDBJ databases">
        <authorList>
            <person name="Yamashiro T."/>
            <person name="Shiraishi A."/>
            <person name="Satake H."/>
            <person name="Nakayama K."/>
        </authorList>
    </citation>
    <scope>NUCLEOTIDE SEQUENCE</scope>
</reference>
<evidence type="ECO:0000256" key="1">
    <source>
        <dbReference type="SAM" id="MobiDB-lite"/>
    </source>
</evidence>
<dbReference type="PANTHER" id="PTHR31973:SF190">
    <property type="entry name" value="MULE TRANSPOSASE DOMAIN-CONTAINING PROTEIN"/>
    <property type="match status" value="1"/>
</dbReference>
<dbReference type="EMBL" id="BQNB010016749">
    <property type="protein sequence ID" value="GJT55355.1"/>
    <property type="molecule type" value="Genomic_DNA"/>
</dbReference>
<sequence>MVTYSYNISTFKVVQDQLQRELEVQISMSKAFRAKAKAEREIRGDHVLHYSMLRDYVVELQSINPSTTVKITIERNTDPSLSTRVFRRIYLKLRVHGAGSCVCVLMNSSAYQFQIFSCTSDRQGRAKSDLLLNNICEVFNGKIVEGRDKPVITLLEYIREYCMKRIVNVQGVIDKCTGLLTPTATRIMESIKKEAHLMKVGRPKKKRKRSKHKDEPFVEDGKLSRKGRTITCQSCRNIGHNKAACKRQGGNNAEGSGSASRQAQQTELQLVLPVKVHPVLDGQGE</sequence>
<gene>
    <name evidence="2" type="ORF">Tco_0990409</name>
</gene>
<feature type="region of interest" description="Disordered" evidence="1">
    <location>
        <begin position="199"/>
        <end position="220"/>
    </location>
</feature>
<comment type="caution">
    <text evidence="2">The sequence shown here is derived from an EMBL/GenBank/DDBJ whole genome shotgun (WGS) entry which is preliminary data.</text>
</comment>
<evidence type="ECO:0000313" key="2">
    <source>
        <dbReference type="EMBL" id="GJT55355.1"/>
    </source>
</evidence>
<feature type="compositionally biased region" description="Basic residues" evidence="1">
    <location>
        <begin position="199"/>
        <end position="211"/>
    </location>
</feature>
<evidence type="ECO:0000313" key="3">
    <source>
        <dbReference type="Proteomes" id="UP001151760"/>
    </source>
</evidence>
<feature type="region of interest" description="Disordered" evidence="1">
    <location>
        <begin position="245"/>
        <end position="266"/>
    </location>
</feature>
<name>A0ABQ5EWN2_9ASTR</name>
<protein>
    <submittedName>
        <fullName evidence="2">Uncharacterized protein</fullName>
    </submittedName>
</protein>
<proteinExistence type="predicted"/>
<dbReference type="Proteomes" id="UP001151760">
    <property type="component" value="Unassembled WGS sequence"/>
</dbReference>
<reference evidence="2" key="1">
    <citation type="journal article" date="2022" name="Int. J. Mol. Sci.">
        <title>Draft Genome of Tanacetum Coccineum: Genomic Comparison of Closely Related Tanacetum-Family Plants.</title>
        <authorList>
            <person name="Yamashiro T."/>
            <person name="Shiraishi A."/>
            <person name="Nakayama K."/>
            <person name="Satake H."/>
        </authorList>
    </citation>
    <scope>NUCLEOTIDE SEQUENCE</scope>
</reference>
<dbReference type="PANTHER" id="PTHR31973">
    <property type="entry name" value="POLYPROTEIN, PUTATIVE-RELATED"/>
    <property type="match status" value="1"/>
</dbReference>
<keyword evidence="3" id="KW-1185">Reference proteome</keyword>
<feature type="compositionally biased region" description="Low complexity" evidence="1">
    <location>
        <begin position="249"/>
        <end position="260"/>
    </location>
</feature>
<organism evidence="2 3">
    <name type="scientific">Tanacetum coccineum</name>
    <dbReference type="NCBI Taxonomy" id="301880"/>
    <lineage>
        <taxon>Eukaryota</taxon>
        <taxon>Viridiplantae</taxon>
        <taxon>Streptophyta</taxon>
        <taxon>Embryophyta</taxon>
        <taxon>Tracheophyta</taxon>
        <taxon>Spermatophyta</taxon>
        <taxon>Magnoliopsida</taxon>
        <taxon>eudicotyledons</taxon>
        <taxon>Gunneridae</taxon>
        <taxon>Pentapetalae</taxon>
        <taxon>asterids</taxon>
        <taxon>campanulids</taxon>
        <taxon>Asterales</taxon>
        <taxon>Asteraceae</taxon>
        <taxon>Asteroideae</taxon>
        <taxon>Anthemideae</taxon>
        <taxon>Anthemidinae</taxon>
        <taxon>Tanacetum</taxon>
    </lineage>
</organism>